<dbReference type="Proteomes" id="UP001054252">
    <property type="component" value="Unassembled WGS sequence"/>
</dbReference>
<dbReference type="PANTHER" id="PTHR31207:SF23">
    <property type="entry name" value="DOWNREGULATED IN DIF1 18-RELATED"/>
    <property type="match status" value="1"/>
</dbReference>
<feature type="domain" description="Prolamin-like" evidence="3">
    <location>
        <begin position="56"/>
        <end position="127"/>
    </location>
</feature>
<dbReference type="EMBL" id="BPVZ01000059">
    <property type="protein sequence ID" value="GKV22288.1"/>
    <property type="molecule type" value="Genomic_DNA"/>
</dbReference>
<reference evidence="4 5" key="1">
    <citation type="journal article" date="2021" name="Commun. Biol.">
        <title>The genome of Shorea leprosula (Dipterocarpaceae) highlights the ecological relevance of drought in aseasonal tropical rainforests.</title>
        <authorList>
            <person name="Ng K.K.S."/>
            <person name="Kobayashi M.J."/>
            <person name="Fawcett J.A."/>
            <person name="Hatakeyama M."/>
            <person name="Paape T."/>
            <person name="Ng C.H."/>
            <person name="Ang C.C."/>
            <person name="Tnah L.H."/>
            <person name="Lee C.T."/>
            <person name="Nishiyama T."/>
            <person name="Sese J."/>
            <person name="O'Brien M.J."/>
            <person name="Copetti D."/>
            <person name="Mohd Noor M.I."/>
            <person name="Ong R.C."/>
            <person name="Putra M."/>
            <person name="Sireger I.Z."/>
            <person name="Indrioko S."/>
            <person name="Kosugi Y."/>
            <person name="Izuno A."/>
            <person name="Isagi Y."/>
            <person name="Lee S.L."/>
            <person name="Shimizu K.K."/>
        </authorList>
    </citation>
    <scope>NUCLEOTIDE SEQUENCE [LARGE SCALE GENOMIC DNA]</scope>
    <source>
        <strain evidence="4">214</strain>
    </source>
</reference>
<feature type="chain" id="PRO_5043394487" description="Prolamin-like domain-containing protein" evidence="2">
    <location>
        <begin position="24"/>
        <end position="138"/>
    </location>
</feature>
<accession>A0AAV5KCH9</accession>
<organism evidence="4 5">
    <name type="scientific">Rubroshorea leprosula</name>
    <dbReference type="NCBI Taxonomy" id="152421"/>
    <lineage>
        <taxon>Eukaryota</taxon>
        <taxon>Viridiplantae</taxon>
        <taxon>Streptophyta</taxon>
        <taxon>Embryophyta</taxon>
        <taxon>Tracheophyta</taxon>
        <taxon>Spermatophyta</taxon>
        <taxon>Magnoliopsida</taxon>
        <taxon>eudicotyledons</taxon>
        <taxon>Gunneridae</taxon>
        <taxon>Pentapetalae</taxon>
        <taxon>rosids</taxon>
        <taxon>malvids</taxon>
        <taxon>Malvales</taxon>
        <taxon>Dipterocarpaceae</taxon>
        <taxon>Rubroshorea</taxon>
    </lineage>
</organism>
<name>A0AAV5KCH9_9ROSI</name>
<evidence type="ECO:0000256" key="2">
    <source>
        <dbReference type="SAM" id="SignalP"/>
    </source>
</evidence>
<proteinExistence type="predicted"/>
<evidence type="ECO:0000313" key="4">
    <source>
        <dbReference type="EMBL" id="GKV22288.1"/>
    </source>
</evidence>
<dbReference type="Pfam" id="PF05617">
    <property type="entry name" value="Prolamin_like"/>
    <property type="match status" value="1"/>
</dbReference>
<comment type="caution">
    <text evidence="4">The sequence shown here is derived from an EMBL/GenBank/DDBJ whole genome shotgun (WGS) entry which is preliminary data.</text>
</comment>
<evidence type="ECO:0000259" key="3">
    <source>
        <dbReference type="Pfam" id="PF05617"/>
    </source>
</evidence>
<sequence>MTAFKIITLLVIFSLANKVVVEAIAPESKVDEGSPASSPESPPKLSPEEKKYLTACGMKITETCAEIIVNFIFFEKDWKVSTDCCRKLQLAGPNCHNRLVEKLASFPQFSKYAHLYVAKGKLAWDKCAEEAEFGVAGN</sequence>
<protein>
    <recommendedName>
        <fullName evidence="3">Prolamin-like domain-containing protein</fullName>
    </recommendedName>
</protein>
<dbReference type="PANTHER" id="PTHR31207">
    <property type="entry name" value="ECA1 GAMETOGENESIS FAMILY PROTEIN (DUF784)-RELATED-RELATED"/>
    <property type="match status" value="1"/>
</dbReference>
<dbReference type="InterPro" id="IPR040220">
    <property type="entry name" value="DD11"/>
</dbReference>
<gene>
    <name evidence="4" type="ORF">SLEP1_g32170</name>
</gene>
<keyword evidence="5" id="KW-1185">Reference proteome</keyword>
<evidence type="ECO:0000313" key="5">
    <source>
        <dbReference type="Proteomes" id="UP001054252"/>
    </source>
</evidence>
<feature type="signal peptide" evidence="2">
    <location>
        <begin position="1"/>
        <end position="23"/>
    </location>
</feature>
<keyword evidence="1 2" id="KW-0732">Signal</keyword>
<dbReference type="AlphaFoldDB" id="A0AAV5KCH9"/>
<dbReference type="InterPro" id="IPR008502">
    <property type="entry name" value="Prolamin-like"/>
</dbReference>
<evidence type="ECO:0000256" key="1">
    <source>
        <dbReference type="ARBA" id="ARBA00022729"/>
    </source>
</evidence>